<organism evidence="2 3">
    <name type="scientific">Kiloniella litopenaei</name>
    <dbReference type="NCBI Taxonomy" id="1549748"/>
    <lineage>
        <taxon>Bacteria</taxon>
        <taxon>Pseudomonadati</taxon>
        <taxon>Pseudomonadota</taxon>
        <taxon>Alphaproteobacteria</taxon>
        <taxon>Rhodospirillales</taxon>
        <taxon>Kiloniellaceae</taxon>
        <taxon>Kiloniella</taxon>
    </lineage>
</organism>
<name>A0A0M2R855_9PROT</name>
<dbReference type="STRING" id="1549748.WH95_05230"/>
<feature type="compositionally biased region" description="Low complexity" evidence="1">
    <location>
        <begin position="65"/>
        <end position="76"/>
    </location>
</feature>
<evidence type="ECO:0000313" key="2">
    <source>
        <dbReference type="EMBL" id="KKJ77831.1"/>
    </source>
</evidence>
<sequence length="101" mass="10915">MKQARSIKQTWIVPGQQVFNKRSLATATLLGAGLLLAACGKVGGLERPGGDWDYPQQYPYPPAVTPNSSSTGTPTTEQQNAIPESLQIRKNSKVKVKTYGQ</sequence>
<evidence type="ECO:0000256" key="1">
    <source>
        <dbReference type="SAM" id="MobiDB-lite"/>
    </source>
</evidence>
<reference evidence="2 3" key="1">
    <citation type="submission" date="2015-03" db="EMBL/GenBank/DDBJ databases">
        <title>Genome sequence of Kiloniella sp. P1-1, isolated from the gut microflora of Pacific white shrimp, Penaeus vannamei.</title>
        <authorList>
            <person name="Shao Z."/>
            <person name="Wang L."/>
            <person name="Li X."/>
        </authorList>
    </citation>
    <scope>NUCLEOTIDE SEQUENCE [LARGE SCALE GENOMIC DNA]</scope>
    <source>
        <strain evidence="2 3">P1-1</strain>
    </source>
</reference>
<evidence type="ECO:0000313" key="3">
    <source>
        <dbReference type="Proteomes" id="UP000034491"/>
    </source>
</evidence>
<dbReference type="RefSeq" id="WP_046503933.1">
    <property type="nucleotide sequence ID" value="NZ_CBDDLU010000013.1"/>
</dbReference>
<dbReference type="AlphaFoldDB" id="A0A0M2R855"/>
<accession>A0A0M2R855</accession>
<gene>
    <name evidence="2" type="ORF">WH95_05230</name>
</gene>
<comment type="caution">
    <text evidence="2">The sequence shown here is derived from an EMBL/GenBank/DDBJ whole genome shotgun (WGS) entry which is preliminary data.</text>
</comment>
<protein>
    <recommendedName>
        <fullName evidence="4">Lipoprotein</fullName>
    </recommendedName>
</protein>
<feature type="region of interest" description="Disordered" evidence="1">
    <location>
        <begin position="48"/>
        <end position="87"/>
    </location>
</feature>
<keyword evidence="3" id="KW-1185">Reference proteome</keyword>
<evidence type="ECO:0008006" key="4">
    <source>
        <dbReference type="Google" id="ProtNLM"/>
    </source>
</evidence>
<proteinExistence type="predicted"/>
<dbReference type="Proteomes" id="UP000034491">
    <property type="component" value="Unassembled WGS sequence"/>
</dbReference>
<dbReference type="EMBL" id="LANI01000003">
    <property type="protein sequence ID" value="KKJ77831.1"/>
    <property type="molecule type" value="Genomic_DNA"/>
</dbReference>